<dbReference type="Proteomes" id="UP000326903">
    <property type="component" value="Unassembled WGS sequence"/>
</dbReference>
<dbReference type="PANTHER" id="PTHR37167">
    <property type="entry name" value="1,4-DIHYDROXY-6-NAPHTOATE SYNTHASE"/>
    <property type="match status" value="1"/>
</dbReference>
<dbReference type="InterPro" id="IPR003773">
    <property type="entry name" value="Menaquinone_biosynth"/>
</dbReference>
<keyword evidence="6" id="KW-1185">Reference proteome</keyword>
<keyword evidence="3 4" id="KW-0456">Lyase</keyword>
<evidence type="ECO:0000313" key="5">
    <source>
        <dbReference type="EMBL" id="KAA9040674.1"/>
    </source>
</evidence>
<accession>A0A5J5ILD4</accession>
<dbReference type="InterPro" id="IPR030869">
    <property type="entry name" value="MqnD"/>
</dbReference>
<dbReference type="UniPathway" id="UPA00079"/>
<evidence type="ECO:0000256" key="2">
    <source>
        <dbReference type="ARBA" id="ARBA00022428"/>
    </source>
</evidence>
<evidence type="ECO:0000313" key="6">
    <source>
        <dbReference type="Proteomes" id="UP000326903"/>
    </source>
</evidence>
<dbReference type="CDD" id="cd13635">
    <property type="entry name" value="PBP2_Ttha1568_Mqnd"/>
    <property type="match status" value="1"/>
</dbReference>
<dbReference type="SUPFAM" id="SSF53850">
    <property type="entry name" value="Periplasmic binding protein-like II"/>
    <property type="match status" value="1"/>
</dbReference>
<dbReference type="PANTHER" id="PTHR37167:SF1">
    <property type="entry name" value="1,4-DIHYDROXY-6-NAPHTOATE SYNTHASE"/>
    <property type="match status" value="1"/>
</dbReference>
<dbReference type="AlphaFoldDB" id="A0A5J5ILD4"/>
<gene>
    <name evidence="4" type="primary">mqnD</name>
    <name evidence="5" type="ORF">FW778_01140</name>
</gene>
<name>A0A5J5ILD4_9BACT</name>
<dbReference type="RefSeq" id="WP_150412733.1">
    <property type="nucleotide sequence ID" value="NZ_VYQF01000001.1"/>
</dbReference>
<evidence type="ECO:0000256" key="3">
    <source>
        <dbReference type="ARBA" id="ARBA00023239"/>
    </source>
</evidence>
<comment type="catalytic activity">
    <reaction evidence="4">
        <text>cyclic dehypoxanthinylfutalosinate = 1,4-dihydroxy-6-naphthoate + dihydroxyacetone</text>
        <dbReference type="Rhea" id="RHEA:33087"/>
        <dbReference type="ChEBI" id="CHEBI:16016"/>
        <dbReference type="ChEBI" id="CHEBI:64254"/>
        <dbReference type="ChEBI" id="CHEBI:64270"/>
        <dbReference type="EC" id="4.1.99.29"/>
    </reaction>
</comment>
<dbReference type="Gene3D" id="3.40.190.10">
    <property type="entry name" value="Periplasmic binding protein-like II"/>
    <property type="match status" value="2"/>
</dbReference>
<sequence length="281" mass="31752">MKYTLGFSPCPNDTFIFDALVNNKIDTGELQFDVRLEDVETLNGFAIKNQLDFTKVSYGVLPLILKNYKVLNSGSALGKGVGPLLISKEKVTFDEVNDCIVALPGENTTAHLLFSQAFPRAKNKIFKRYDEIENFVLDSGNKSLGVIIHENRFTYFDKGLQKVVDLGNFWEEKTGYPIPLGGIVGKRSIDEKILMQVDLLIKQSIEFAFKNYPLITDYVKIHSQEMETNVMKKHIDLYVNNYSIQLGTDGKNAIEKVLNVYNQSGNKEKIMIGENELFVTS</sequence>
<evidence type="ECO:0000256" key="1">
    <source>
        <dbReference type="ARBA" id="ARBA00004863"/>
    </source>
</evidence>
<dbReference type="GO" id="GO:0016830">
    <property type="term" value="F:carbon-carbon lyase activity"/>
    <property type="evidence" value="ECO:0007669"/>
    <property type="project" value="UniProtKB-UniRule"/>
</dbReference>
<organism evidence="5 6">
    <name type="scientific">Ginsengibacter hankyongi</name>
    <dbReference type="NCBI Taxonomy" id="2607284"/>
    <lineage>
        <taxon>Bacteria</taxon>
        <taxon>Pseudomonadati</taxon>
        <taxon>Bacteroidota</taxon>
        <taxon>Chitinophagia</taxon>
        <taxon>Chitinophagales</taxon>
        <taxon>Chitinophagaceae</taxon>
        <taxon>Ginsengibacter</taxon>
    </lineage>
</organism>
<feature type="binding site" evidence="4">
    <location>
        <begin position="55"/>
        <end position="57"/>
    </location>
    <ligand>
        <name>substrate</name>
    </ligand>
</feature>
<dbReference type="EMBL" id="VYQF01000001">
    <property type="protein sequence ID" value="KAA9040674.1"/>
    <property type="molecule type" value="Genomic_DNA"/>
</dbReference>
<keyword evidence="2 4" id="KW-0474">Menaquinone biosynthesis</keyword>
<proteinExistence type="inferred from homology"/>
<dbReference type="EC" id="4.1.99.29" evidence="4"/>
<dbReference type="Pfam" id="PF02621">
    <property type="entry name" value="VitK2_biosynth"/>
    <property type="match status" value="1"/>
</dbReference>
<comment type="similarity">
    <text evidence="4">Belongs to the MqnA/MqnD family. MqnD subfamily.</text>
</comment>
<protein>
    <recommendedName>
        <fullName evidence="4">1,4-dihydroxy-6-naphtoate synthase</fullName>
        <ecNumber evidence="4">4.1.99.29</ecNumber>
    </recommendedName>
    <alternativeName>
        <fullName evidence="4">Menaquinone biosynthetic enzyme MqnD</fullName>
    </alternativeName>
</protein>
<feature type="binding site" evidence="4">
    <location>
        <begin position="109"/>
        <end position="110"/>
    </location>
    <ligand>
        <name>substrate</name>
    </ligand>
</feature>
<dbReference type="HAMAP" id="MF_00996">
    <property type="entry name" value="MqnD"/>
    <property type="match status" value="1"/>
</dbReference>
<comment type="function">
    <text evidence="4">Catalyzes the conversion of cyclic dehypoxanthine futalosine (cyclic DHFL) into 1,4-dihydroxy-6-naphthoate, a step in the biosynthesis of menaquinone (MK, vitamin K2).</text>
</comment>
<comment type="caution">
    <text evidence="5">The sequence shown here is derived from an EMBL/GenBank/DDBJ whole genome shotgun (WGS) entry which is preliminary data.</text>
</comment>
<feature type="active site" description="Proton acceptor" evidence="4">
    <location>
        <position position="149"/>
    </location>
</feature>
<comment type="pathway">
    <text evidence="1 4">Quinol/quinone metabolism; menaquinone biosynthesis.</text>
</comment>
<dbReference type="GO" id="GO:0009234">
    <property type="term" value="P:menaquinone biosynthetic process"/>
    <property type="evidence" value="ECO:0007669"/>
    <property type="project" value="UniProtKB-UniRule"/>
</dbReference>
<reference evidence="5 6" key="1">
    <citation type="submission" date="2019-09" db="EMBL/GenBank/DDBJ databases">
        <title>Draft genome sequence of Ginsengibacter sp. BR5-29.</title>
        <authorList>
            <person name="Im W.-T."/>
        </authorList>
    </citation>
    <scope>NUCLEOTIDE SEQUENCE [LARGE SCALE GENOMIC DNA]</scope>
    <source>
        <strain evidence="5 6">BR5-29</strain>
    </source>
</reference>
<evidence type="ECO:0000256" key="4">
    <source>
        <dbReference type="HAMAP-Rule" id="MF_00996"/>
    </source>
</evidence>